<dbReference type="Proteomes" id="UP000823604">
    <property type="component" value="Unassembled WGS sequence"/>
</dbReference>
<keyword evidence="6" id="KW-0472">Membrane</keyword>
<keyword evidence="4" id="KW-1134">Transmembrane beta strand</keyword>
<gene>
    <name evidence="8" type="ORF">IAB81_05590</name>
</gene>
<evidence type="ECO:0000313" key="9">
    <source>
        <dbReference type="Proteomes" id="UP000823604"/>
    </source>
</evidence>
<comment type="caution">
    <text evidence="8">The sequence shown here is derived from an EMBL/GenBank/DDBJ whole genome shotgun (WGS) entry which is preliminary data.</text>
</comment>
<keyword evidence="7" id="KW-0998">Cell outer membrane</keyword>
<name>A0A9D9IJ21_9BACT</name>
<comment type="subcellular location">
    <subcellularLocation>
        <location evidence="1">Cell outer membrane</location>
    </subcellularLocation>
</comment>
<keyword evidence="5" id="KW-0812">Transmembrane</keyword>
<dbReference type="SUPFAM" id="SSF56954">
    <property type="entry name" value="Outer membrane efflux proteins (OEP)"/>
    <property type="match status" value="1"/>
</dbReference>
<protein>
    <submittedName>
        <fullName evidence="8">TolC family protein</fullName>
    </submittedName>
</protein>
<sequence length="471" mass="54130">AGEPMTLSKAIQYARERSVTALSAKSEFISSYWAYRAYKASRLPSINLYGNLLSFDRSLTQLQNYETGEIVYANTFNMQNRLGISIDQNITFTGGTLSLYSDISRIDQFGEDKGHMYYAQPVSLSYTQPLFAYNTFKWEKKIAPKEYEMAQRVYIETMEQVNLYAVEYFFNLLLAEKNYEIAVMNHSDTEKMLAIARSRMELGSVTRDEYLQLELRLLNDSISVNEMSMALKEAQMQLNSLLGFDEAYEIDPVLDDYIPSIVMDYGMVLDRALNNSSFRLRHEIDMLQADQNIAKAKADRSGTVSLNANFGLSNTDRTFKNVYLGLLDQEIVGLSFSFPIFDWGMGKGRVKEAEAAAEVVRAQAAQEENDYRRSVFTAVTQFNNQRGQCGVSQRASKVAAERYGLVMDRFRGGSVSVTDLNTARSENDEAYRKYIEDISNYWEFYYKLRQLTLYDFVLMKEIEVDFFEMLE</sequence>
<keyword evidence="3" id="KW-0813">Transport</keyword>
<dbReference type="PANTHER" id="PTHR30026:SF20">
    <property type="entry name" value="OUTER MEMBRANE PROTEIN TOLC"/>
    <property type="match status" value="1"/>
</dbReference>
<evidence type="ECO:0000256" key="4">
    <source>
        <dbReference type="ARBA" id="ARBA00022452"/>
    </source>
</evidence>
<evidence type="ECO:0000256" key="1">
    <source>
        <dbReference type="ARBA" id="ARBA00004442"/>
    </source>
</evidence>
<dbReference type="EMBL" id="JADIMA010000052">
    <property type="protein sequence ID" value="MBO8473085.1"/>
    <property type="molecule type" value="Genomic_DNA"/>
</dbReference>
<feature type="non-terminal residue" evidence="8">
    <location>
        <position position="1"/>
    </location>
</feature>
<organism evidence="8 9">
    <name type="scientific">Candidatus Merdivivens pullicola</name>
    <dbReference type="NCBI Taxonomy" id="2840872"/>
    <lineage>
        <taxon>Bacteria</taxon>
        <taxon>Pseudomonadati</taxon>
        <taxon>Bacteroidota</taxon>
        <taxon>Bacteroidia</taxon>
        <taxon>Bacteroidales</taxon>
        <taxon>Muribaculaceae</taxon>
        <taxon>Muribaculaceae incertae sedis</taxon>
        <taxon>Candidatus Merdivivens</taxon>
    </lineage>
</organism>
<dbReference type="Pfam" id="PF02321">
    <property type="entry name" value="OEP"/>
    <property type="match status" value="2"/>
</dbReference>
<evidence type="ECO:0000256" key="3">
    <source>
        <dbReference type="ARBA" id="ARBA00022448"/>
    </source>
</evidence>
<dbReference type="InterPro" id="IPR003423">
    <property type="entry name" value="OMP_efflux"/>
</dbReference>
<dbReference type="Gene3D" id="1.20.1600.10">
    <property type="entry name" value="Outer membrane efflux proteins (OEP)"/>
    <property type="match status" value="1"/>
</dbReference>
<evidence type="ECO:0000256" key="5">
    <source>
        <dbReference type="ARBA" id="ARBA00022692"/>
    </source>
</evidence>
<proteinExistence type="inferred from homology"/>
<dbReference type="GO" id="GO:0015562">
    <property type="term" value="F:efflux transmembrane transporter activity"/>
    <property type="evidence" value="ECO:0007669"/>
    <property type="project" value="InterPro"/>
</dbReference>
<accession>A0A9D9IJ21</accession>
<dbReference type="PANTHER" id="PTHR30026">
    <property type="entry name" value="OUTER MEMBRANE PROTEIN TOLC"/>
    <property type="match status" value="1"/>
</dbReference>
<reference evidence="8" key="2">
    <citation type="journal article" date="2021" name="PeerJ">
        <title>Extensive microbial diversity within the chicken gut microbiome revealed by metagenomics and culture.</title>
        <authorList>
            <person name="Gilroy R."/>
            <person name="Ravi A."/>
            <person name="Getino M."/>
            <person name="Pursley I."/>
            <person name="Horton D.L."/>
            <person name="Alikhan N.F."/>
            <person name="Baker D."/>
            <person name="Gharbi K."/>
            <person name="Hall N."/>
            <person name="Watson M."/>
            <person name="Adriaenssens E.M."/>
            <person name="Foster-Nyarko E."/>
            <person name="Jarju S."/>
            <person name="Secka A."/>
            <person name="Antonio M."/>
            <person name="Oren A."/>
            <person name="Chaudhuri R.R."/>
            <person name="La Ragione R."/>
            <person name="Hildebrand F."/>
            <person name="Pallen M.J."/>
        </authorList>
    </citation>
    <scope>NUCLEOTIDE SEQUENCE</scope>
    <source>
        <strain evidence="8">B1-8020</strain>
    </source>
</reference>
<dbReference type="GO" id="GO:0009279">
    <property type="term" value="C:cell outer membrane"/>
    <property type="evidence" value="ECO:0007669"/>
    <property type="project" value="UniProtKB-SubCell"/>
</dbReference>
<dbReference type="GO" id="GO:1990281">
    <property type="term" value="C:efflux pump complex"/>
    <property type="evidence" value="ECO:0007669"/>
    <property type="project" value="TreeGrafter"/>
</dbReference>
<evidence type="ECO:0000313" key="8">
    <source>
        <dbReference type="EMBL" id="MBO8473085.1"/>
    </source>
</evidence>
<dbReference type="GO" id="GO:0015288">
    <property type="term" value="F:porin activity"/>
    <property type="evidence" value="ECO:0007669"/>
    <property type="project" value="TreeGrafter"/>
</dbReference>
<dbReference type="InterPro" id="IPR051906">
    <property type="entry name" value="TolC-like"/>
</dbReference>
<evidence type="ECO:0000256" key="7">
    <source>
        <dbReference type="ARBA" id="ARBA00023237"/>
    </source>
</evidence>
<dbReference type="AlphaFoldDB" id="A0A9D9IJ21"/>
<evidence type="ECO:0000256" key="2">
    <source>
        <dbReference type="ARBA" id="ARBA00007613"/>
    </source>
</evidence>
<reference evidence="8" key="1">
    <citation type="submission" date="2020-10" db="EMBL/GenBank/DDBJ databases">
        <authorList>
            <person name="Gilroy R."/>
        </authorList>
    </citation>
    <scope>NUCLEOTIDE SEQUENCE</scope>
    <source>
        <strain evidence="8">B1-8020</strain>
    </source>
</reference>
<evidence type="ECO:0000256" key="6">
    <source>
        <dbReference type="ARBA" id="ARBA00023136"/>
    </source>
</evidence>
<comment type="similarity">
    <text evidence="2">Belongs to the outer membrane factor (OMF) (TC 1.B.17) family.</text>
</comment>